<evidence type="ECO:0000256" key="2">
    <source>
        <dbReference type="ARBA" id="ARBA00006220"/>
    </source>
</evidence>
<keyword evidence="6" id="KW-0460">Magnesium</keyword>
<dbReference type="AlphaFoldDB" id="A0A9W8LPH8"/>
<gene>
    <name evidence="7" type="primary">Nurf-38</name>
    <name evidence="7" type="ORF">H4R20_006781</name>
</gene>
<evidence type="ECO:0000256" key="6">
    <source>
        <dbReference type="ARBA" id="ARBA00022842"/>
    </source>
</evidence>
<name>A0A9W8LPH8_9FUNG</name>
<dbReference type="GO" id="GO:0005737">
    <property type="term" value="C:cytoplasm"/>
    <property type="evidence" value="ECO:0007669"/>
    <property type="project" value="InterPro"/>
</dbReference>
<protein>
    <recommendedName>
        <fullName evidence="3">inorganic diphosphatase</fullName>
        <ecNumber evidence="3">3.6.1.1</ecNumber>
    </recommendedName>
</protein>
<dbReference type="CDD" id="cd00412">
    <property type="entry name" value="pyrophosphatase"/>
    <property type="match status" value="1"/>
</dbReference>
<evidence type="ECO:0000313" key="7">
    <source>
        <dbReference type="EMBL" id="KAJ2792119.1"/>
    </source>
</evidence>
<dbReference type="Gene3D" id="3.90.80.10">
    <property type="entry name" value="Inorganic pyrophosphatase"/>
    <property type="match status" value="1"/>
</dbReference>
<dbReference type="SUPFAM" id="SSF50324">
    <property type="entry name" value="Inorganic pyrophosphatase"/>
    <property type="match status" value="1"/>
</dbReference>
<keyword evidence="8" id="KW-1185">Reference proteome</keyword>
<sequence length="289" mass="32249">MMLSLGALARHASANRQQTHRLLRVLSQRDYAPLRPMFIRSLHRSRSDIKTVLIGGPVGAPAHRLYLSRNESPISPWHDIPLAANSEKPGEYNMVCEIPRWSNAKLEIDTKAPLNPIKHDIKNGELRYVANVFPYKGYIWNYGALPQTFEDPSVVDGDTGYPGDNDPIDVLEVGREICAEGSVHRVKALGVLALVDDSETDWKVLAIRTDDPLASRINDIDDLENHMPGLINATVDWFTKYKVPDGKPPNRWAFGGKPKDAAYARDVISGAHESWRKLVLGPQSDGLFL</sequence>
<comment type="cofactor">
    <cofactor evidence="1">
        <name>Mg(2+)</name>
        <dbReference type="ChEBI" id="CHEBI:18420"/>
    </cofactor>
</comment>
<organism evidence="7 8">
    <name type="scientific">Coemansia guatemalensis</name>
    <dbReference type="NCBI Taxonomy" id="2761395"/>
    <lineage>
        <taxon>Eukaryota</taxon>
        <taxon>Fungi</taxon>
        <taxon>Fungi incertae sedis</taxon>
        <taxon>Zoopagomycota</taxon>
        <taxon>Kickxellomycotina</taxon>
        <taxon>Kickxellomycetes</taxon>
        <taxon>Kickxellales</taxon>
        <taxon>Kickxellaceae</taxon>
        <taxon>Coemansia</taxon>
    </lineage>
</organism>
<dbReference type="PANTHER" id="PTHR10286">
    <property type="entry name" value="INORGANIC PYROPHOSPHATASE"/>
    <property type="match status" value="1"/>
</dbReference>
<reference evidence="7" key="1">
    <citation type="submission" date="2022-07" db="EMBL/GenBank/DDBJ databases">
        <title>Phylogenomic reconstructions and comparative analyses of Kickxellomycotina fungi.</title>
        <authorList>
            <person name="Reynolds N.K."/>
            <person name="Stajich J.E."/>
            <person name="Barry K."/>
            <person name="Grigoriev I.V."/>
            <person name="Crous P."/>
            <person name="Smith M.E."/>
        </authorList>
    </citation>
    <scope>NUCLEOTIDE SEQUENCE</scope>
    <source>
        <strain evidence="7">NRRL 1565</strain>
    </source>
</reference>
<evidence type="ECO:0000313" key="8">
    <source>
        <dbReference type="Proteomes" id="UP001140094"/>
    </source>
</evidence>
<evidence type="ECO:0000256" key="4">
    <source>
        <dbReference type="ARBA" id="ARBA00022723"/>
    </source>
</evidence>
<feature type="non-terminal residue" evidence="7">
    <location>
        <position position="289"/>
    </location>
</feature>
<dbReference type="GO" id="GO:0000287">
    <property type="term" value="F:magnesium ion binding"/>
    <property type="evidence" value="ECO:0007669"/>
    <property type="project" value="InterPro"/>
</dbReference>
<proteinExistence type="inferred from homology"/>
<dbReference type="EC" id="3.6.1.1" evidence="3"/>
<comment type="caution">
    <text evidence="7">The sequence shown here is derived from an EMBL/GenBank/DDBJ whole genome shotgun (WGS) entry which is preliminary data.</text>
</comment>
<keyword evidence="4" id="KW-0479">Metal-binding</keyword>
<dbReference type="Pfam" id="PF00719">
    <property type="entry name" value="Pyrophosphatase"/>
    <property type="match status" value="1"/>
</dbReference>
<evidence type="ECO:0000256" key="5">
    <source>
        <dbReference type="ARBA" id="ARBA00022801"/>
    </source>
</evidence>
<dbReference type="InterPro" id="IPR036649">
    <property type="entry name" value="Pyrophosphatase_sf"/>
</dbReference>
<dbReference type="GO" id="GO:0004427">
    <property type="term" value="F:inorganic diphosphate phosphatase activity"/>
    <property type="evidence" value="ECO:0007669"/>
    <property type="project" value="UniProtKB-EC"/>
</dbReference>
<dbReference type="PROSITE" id="PS00387">
    <property type="entry name" value="PPASE"/>
    <property type="match status" value="1"/>
</dbReference>
<dbReference type="GO" id="GO:0006796">
    <property type="term" value="P:phosphate-containing compound metabolic process"/>
    <property type="evidence" value="ECO:0007669"/>
    <property type="project" value="InterPro"/>
</dbReference>
<dbReference type="InterPro" id="IPR008162">
    <property type="entry name" value="Pyrophosphatase"/>
</dbReference>
<comment type="similarity">
    <text evidence="2">Belongs to the PPase family.</text>
</comment>
<keyword evidence="5 7" id="KW-0378">Hydrolase</keyword>
<evidence type="ECO:0000256" key="3">
    <source>
        <dbReference type="ARBA" id="ARBA00012146"/>
    </source>
</evidence>
<dbReference type="OrthoDB" id="1608002at2759"/>
<dbReference type="EMBL" id="JANBUO010003202">
    <property type="protein sequence ID" value="KAJ2792119.1"/>
    <property type="molecule type" value="Genomic_DNA"/>
</dbReference>
<evidence type="ECO:0000256" key="1">
    <source>
        <dbReference type="ARBA" id="ARBA00001946"/>
    </source>
</evidence>
<accession>A0A9W8LPH8</accession>
<dbReference type="Proteomes" id="UP001140094">
    <property type="component" value="Unassembled WGS sequence"/>
</dbReference>